<organism evidence="1 2">
    <name type="scientific">Portunus trituberculatus</name>
    <name type="common">Swimming crab</name>
    <name type="synonym">Neptunus trituberculatus</name>
    <dbReference type="NCBI Taxonomy" id="210409"/>
    <lineage>
        <taxon>Eukaryota</taxon>
        <taxon>Metazoa</taxon>
        <taxon>Ecdysozoa</taxon>
        <taxon>Arthropoda</taxon>
        <taxon>Crustacea</taxon>
        <taxon>Multicrustacea</taxon>
        <taxon>Malacostraca</taxon>
        <taxon>Eumalacostraca</taxon>
        <taxon>Eucarida</taxon>
        <taxon>Decapoda</taxon>
        <taxon>Pleocyemata</taxon>
        <taxon>Brachyura</taxon>
        <taxon>Eubrachyura</taxon>
        <taxon>Portunoidea</taxon>
        <taxon>Portunidae</taxon>
        <taxon>Portuninae</taxon>
        <taxon>Portunus</taxon>
    </lineage>
</organism>
<sequence>MTVSGVFLLPSTSLNTSFPSLQNTVKTLLHRPSASQPRPLRAPPLRGARRGTHPRVHLRVRPSSTHSCLSTFDHKHVIRGSMNCLMRQTVTQSNGRTCPCDDRVRNEVFEWREF</sequence>
<proteinExistence type="predicted"/>
<comment type="caution">
    <text evidence="1">The sequence shown here is derived from an EMBL/GenBank/DDBJ whole genome shotgun (WGS) entry which is preliminary data.</text>
</comment>
<evidence type="ECO:0000313" key="1">
    <source>
        <dbReference type="EMBL" id="MPC11396.1"/>
    </source>
</evidence>
<evidence type="ECO:0000313" key="2">
    <source>
        <dbReference type="Proteomes" id="UP000324222"/>
    </source>
</evidence>
<dbReference type="Proteomes" id="UP000324222">
    <property type="component" value="Unassembled WGS sequence"/>
</dbReference>
<name>A0A5B7CSZ1_PORTR</name>
<dbReference type="AlphaFoldDB" id="A0A5B7CSZ1"/>
<gene>
    <name evidence="1" type="ORF">E2C01_004060</name>
</gene>
<accession>A0A5B7CSZ1</accession>
<keyword evidence="2" id="KW-1185">Reference proteome</keyword>
<protein>
    <submittedName>
        <fullName evidence="1">Uncharacterized protein</fullName>
    </submittedName>
</protein>
<dbReference type="EMBL" id="VSRR010000161">
    <property type="protein sequence ID" value="MPC11396.1"/>
    <property type="molecule type" value="Genomic_DNA"/>
</dbReference>
<reference evidence="1 2" key="1">
    <citation type="submission" date="2019-05" db="EMBL/GenBank/DDBJ databases">
        <title>Another draft genome of Portunus trituberculatus and its Hox gene families provides insights of decapod evolution.</title>
        <authorList>
            <person name="Jeong J.-H."/>
            <person name="Song I."/>
            <person name="Kim S."/>
            <person name="Choi T."/>
            <person name="Kim D."/>
            <person name="Ryu S."/>
            <person name="Kim W."/>
        </authorList>
    </citation>
    <scope>NUCLEOTIDE SEQUENCE [LARGE SCALE GENOMIC DNA]</scope>
    <source>
        <tissue evidence="1">Muscle</tissue>
    </source>
</reference>